<organism evidence="1 2">
    <name type="scientific">Neisseria lactamica ATCC 23970</name>
    <dbReference type="NCBI Taxonomy" id="546265"/>
    <lineage>
        <taxon>Bacteria</taxon>
        <taxon>Pseudomonadati</taxon>
        <taxon>Pseudomonadota</taxon>
        <taxon>Betaproteobacteria</taxon>
        <taxon>Neisseriales</taxon>
        <taxon>Neisseriaceae</taxon>
        <taxon>Neisseria</taxon>
    </lineage>
</organism>
<dbReference type="Proteomes" id="UP000003843">
    <property type="component" value="Unassembled WGS sequence"/>
</dbReference>
<gene>
    <name evidence="1" type="ORF">NEILACOT_05267</name>
</gene>
<protein>
    <submittedName>
        <fullName evidence="1">Uncharacterized protein</fullName>
    </submittedName>
</protein>
<dbReference type="EMBL" id="ACEQ02000033">
    <property type="protein sequence ID" value="EEZ74684.1"/>
    <property type="molecule type" value="Genomic_DNA"/>
</dbReference>
<dbReference type="AlphaFoldDB" id="D0WCI5"/>
<evidence type="ECO:0000313" key="2">
    <source>
        <dbReference type="Proteomes" id="UP000003843"/>
    </source>
</evidence>
<reference evidence="1 2" key="1">
    <citation type="submission" date="2009-10" db="EMBL/GenBank/DDBJ databases">
        <authorList>
            <person name="Weinstock G."/>
            <person name="Sodergren E."/>
            <person name="Clifton S."/>
            <person name="Fulton L."/>
            <person name="Fulton B."/>
            <person name="Courtney L."/>
            <person name="Fronick C."/>
            <person name="Harrison M."/>
            <person name="Strong C."/>
            <person name="Farmer C."/>
            <person name="Delahaunty K."/>
            <person name="Markovic C."/>
            <person name="Hall O."/>
            <person name="Minx P."/>
            <person name="Tomlinson C."/>
            <person name="Mitreva M."/>
            <person name="Nelson J."/>
            <person name="Hou S."/>
            <person name="Wollam A."/>
            <person name="Pepin K.H."/>
            <person name="Johnson M."/>
            <person name="Bhonagiri V."/>
            <person name="Nash W.E."/>
            <person name="Warren W."/>
            <person name="Chinwalla A."/>
            <person name="Mardis E.R."/>
            <person name="Wilson R.K."/>
        </authorList>
    </citation>
    <scope>NUCLEOTIDE SEQUENCE [LARGE SCALE GENOMIC DNA]</scope>
    <source>
        <strain evidence="1 2">ATCC 23970</strain>
    </source>
</reference>
<comment type="caution">
    <text evidence="1">The sequence shown here is derived from an EMBL/GenBank/DDBJ whole genome shotgun (WGS) entry which is preliminary data.</text>
</comment>
<proteinExistence type="predicted"/>
<name>D0WCI5_NEILA</name>
<evidence type="ECO:0000313" key="1">
    <source>
        <dbReference type="EMBL" id="EEZ74684.1"/>
    </source>
</evidence>
<sequence>MNPYSFSFRSATIKITLISTDNENPYSFSFRSATILRRGILIL</sequence>
<accession>D0WCI5</accession>